<reference evidence="2" key="2">
    <citation type="journal article" date="2015" name="Gigascience">
        <title>Reconstructing a comprehensive transcriptome assembly of a white-pupal translocated strain of the pest fruit fly Bactrocera cucurbitae.</title>
        <authorList>
            <person name="Sim S.B."/>
            <person name="Calla B."/>
            <person name="Hall B."/>
            <person name="DeRego T."/>
            <person name="Geib S.M."/>
        </authorList>
    </citation>
    <scope>NUCLEOTIDE SEQUENCE</scope>
</reference>
<reference evidence="2" key="1">
    <citation type="submission" date="2014-11" db="EMBL/GenBank/DDBJ databases">
        <authorList>
            <person name="Geib S."/>
        </authorList>
    </citation>
    <scope>NUCLEOTIDE SEQUENCE</scope>
</reference>
<gene>
    <name evidence="2" type="primary">TIGD6_4</name>
    <name evidence="2" type="ORF">g.27337</name>
</gene>
<accession>A0A0A1X5G3</accession>
<dbReference type="EMBL" id="GBXI01007975">
    <property type="protein sequence ID" value="JAD06317.1"/>
    <property type="molecule type" value="Transcribed_RNA"/>
</dbReference>
<feature type="domain" description="DDE-1" evidence="1">
    <location>
        <begin position="4"/>
        <end position="89"/>
    </location>
</feature>
<name>A0A0A1X5G3_ZEUCU</name>
<sequence>MTGSLWSMIMKEFDREMGKQKRKVFLVVDNAACHKVNGLSLDNVKIEFLPPNTTSVLQPLDQGVIHCFKIYCRQILIRKQILSIGKGDSIDHGGLLKAKLLKIVSERQDFNLLKINLIVLRRLSIQ</sequence>
<dbReference type="AlphaFoldDB" id="A0A0A1X5G3"/>
<proteinExistence type="predicted"/>
<dbReference type="Pfam" id="PF03184">
    <property type="entry name" value="DDE_1"/>
    <property type="match status" value="1"/>
</dbReference>
<dbReference type="InterPro" id="IPR004875">
    <property type="entry name" value="DDE_SF_endonuclease_dom"/>
</dbReference>
<organism evidence="2">
    <name type="scientific">Zeugodacus cucurbitae</name>
    <name type="common">Melon fruit fly</name>
    <name type="synonym">Bactrocera cucurbitae</name>
    <dbReference type="NCBI Taxonomy" id="28588"/>
    <lineage>
        <taxon>Eukaryota</taxon>
        <taxon>Metazoa</taxon>
        <taxon>Ecdysozoa</taxon>
        <taxon>Arthropoda</taxon>
        <taxon>Hexapoda</taxon>
        <taxon>Insecta</taxon>
        <taxon>Pterygota</taxon>
        <taxon>Neoptera</taxon>
        <taxon>Endopterygota</taxon>
        <taxon>Diptera</taxon>
        <taxon>Brachycera</taxon>
        <taxon>Muscomorpha</taxon>
        <taxon>Tephritoidea</taxon>
        <taxon>Tephritidae</taxon>
        <taxon>Zeugodacus</taxon>
        <taxon>Zeugodacus</taxon>
    </lineage>
</organism>
<evidence type="ECO:0000313" key="2">
    <source>
        <dbReference type="EMBL" id="JAD06317.1"/>
    </source>
</evidence>
<evidence type="ECO:0000259" key="1">
    <source>
        <dbReference type="Pfam" id="PF03184"/>
    </source>
</evidence>
<protein>
    <submittedName>
        <fullName evidence="2">Tigger transposable element-derived protein 6</fullName>
    </submittedName>
</protein>
<dbReference type="GO" id="GO:0003676">
    <property type="term" value="F:nucleic acid binding"/>
    <property type="evidence" value="ECO:0007669"/>
    <property type="project" value="InterPro"/>
</dbReference>